<keyword evidence="2" id="KW-0812">Transmembrane</keyword>
<sequence length="160" mass="17859">MEPYLFWLIAGCVLIGMELVSGTFYMLILGLAFLFAALGAWLGLSDMSQILLAGSVGIAGVLILRKYRRYQSSRVPPSSQSLDIGQRVKVVQWLDERHARVAYRGSEWDAELVQGHANAAILYIQDVRGSILLLSEKQPEGVNDAGNHGRLSDRRHHLRR</sequence>
<evidence type="ECO:0000256" key="2">
    <source>
        <dbReference type="SAM" id="Phobius"/>
    </source>
</evidence>
<comment type="caution">
    <text evidence="3">The sequence shown here is derived from an EMBL/GenBank/DDBJ whole genome shotgun (WGS) entry which is preliminary data.</text>
</comment>
<gene>
    <name evidence="3" type="ORF">HNQ59_003763</name>
</gene>
<dbReference type="RefSeq" id="WP_184041836.1">
    <property type="nucleotide sequence ID" value="NZ_JACHHY010000035.1"/>
</dbReference>
<accession>A0A840MMR8</accession>
<organism evidence="3 4">
    <name type="scientific">Chitinivorax tropicus</name>
    <dbReference type="NCBI Taxonomy" id="714531"/>
    <lineage>
        <taxon>Bacteria</taxon>
        <taxon>Pseudomonadati</taxon>
        <taxon>Pseudomonadota</taxon>
        <taxon>Betaproteobacteria</taxon>
        <taxon>Chitinivorax</taxon>
    </lineage>
</organism>
<keyword evidence="3" id="KW-0645">Protease</keyword>
<dbReference type="GO" id="GO:0008233">
    <property type="term" value="F:peptidase activity"/>
    <property type="evidence" value="ECO:0007669"/>
    <property type="project" value="UniProtKB-KW"/>
</dbReference>
<dbReference type="GO" id="GO:0006508">
    <property type="term" value="P:proteolysis"/>
    <property type="evidence" value="ECO:0007669"/>
    <property type="project" value="UniProtKB-KW"/>
</dbReference>
<keyword evidence="2" id="KW-0472">Membrane</keyword>
<keyword evidence="2" id="KW-1133">Transmembrane helix</keyword>
<feature type="transmembrane region" description="Helical" evidence="2">
    <location>
        <begin position="47"/>
        <end position="64"/>
    </location>
</feature>
<protein>
    <submittedName>
        <fullName evidence="3">Membrane protein implicated in regulation of membrane protease activity</fullName>
    </submittedName>
</protein>
<name>A0A840MMR8_9PROT</name>
<reference evidence="3 4" key="1">
    <citation type="submission" date="2020-08" db="EMBL/GenBank/DDBJ databases">
        <title>Genomic Encyclopedia of Type Strains, Phase IV (KMG-IV): sequencing the most valuable type-strain genomes for metagenomic binning, comparative biology and taxonomic classification.</title>
        <authorList>
            <person name="Goeker M."/>
        </authorList>
    </citation>
    <scope>NUCLEOTIDE SEQUENCE [LARGE SCALE GENOMIC DNA]</scope>
    <source>
        <strain evidence="3 4">DSM 27165</strain>
    </source>
</reference>
<feature type="transmembrane region" description="Helical" evidence="2">
    <location>
        <begin position="7"/>
        <end position="35"/>
    </location>
</feature>
<evidence type="ECO:0000256" key="1">
    <source>
        <dbReference type="SAM" id="MobiDB-lite"/>
    </source>
</evidence>
<keyword evidence="4" id="KW-1185">Reference proteome</keyword>
<keyword evidence="3" id="KW-0378">Hydrolase</keyword>
<feature type="region of interest" description="Disordered" evidence="1">
    <location>
        <begin position="140"/>
        <end position="160"/>
    </location>
</feature>
<proteinExistence type="predicted"/>
<evidence type="ECO:0000313" key="4">
    <source>
        <dbReference type="Proteomes" id="UP000575898"/>
    </source>
</evidence>
<evidence type="ECO:0000313" key="3">
    <source>
        <dbReference type="EMBL" id="MBB5020444.1"/>
    </source>
</evidence>
<dbReference type="AlphaFoldDB" id="A0A840MMR8"/>
<dbReference type="EMBL" id="JACHHY010000035">
    <property type="protein sequence ID" value="MBB5020444.1"/>
    <property type="molecule type" value="Genomic_DNA"/>
</dbReference>
<dbReference type="Proteomes" id="UP000575898">
    <property type="component" value="Unassembled WGS sequence"/>
</dbReference>